<comment type="caution">
    <text evidence="5">The sequence shown here is derived from an EMBL/GenBank/DDBJ whole genome shotgun (WGS) entry which is preliminary data.</text>
</comment>
<organism evidence="5 6">
    <name type="scientific">Laodelphax striatellus</name>
    <name type="common">Small brown planthopper</name>
    <name type="synonym">Delphax striatella</name>
    <dbReference type="NCBI Taxonomy" id="195883"/>
    <lineage>
        <taxon>Eukaryota</taxon>
        <taxon>Metazoa</taxon>
        <taxon>Ecdysozoa</taxon>
        <taxon>Arthropoda</taxon>
        <taxon>Hexapoda</taxon>
        <taxon>Insecta</taxon>
        <taxon>Pterygota</taxon>
        <taxon>Neoptera</taxon>
        <taxon>Paraneoptera</taxon>
        <taxon>Hemiptera</taxon>
        <taxon>Auchenorrhyncha</taxon>
        <taxon>Fulgoroidea</taxon>
        <taxon>Delphacidae</taxon>
        <taxon>Criomorphinae</taxon>
        <taxon>Laodelphax</taxon>
    </lineage>
</organism>
<keyword evidence="1" id="KW-1133">Transmembrane helix</keyword>
<dbReference type="Proteomes" id="UP000291343">
    <property type="component" value="Unassembled WGS sequence"/>
</dbReference>
<feature type="domain" description="Calcineurin-like phosphoesterase" evidence="2">
    <location>
        <begin position="64"/>
        <end position="271"/>
    </location>
</feature>
<evidence type="ECO:0000313" key="5">
    <source>
        <dbReference type="EMBL" id="RZF44524.1"/>
    </source>
</evidence>
<dbReference type="PANTHER" id="PTHR14795:SF0">
    <property type="entry name" value="TRANSMEMBRANE PROTEIN 62"/>
    <property type="match status" value="1"/>
</dbReference>
<dbReference type="PANTHER" id="PTHR14795">
    <property type="entry name" value="HELICASE RELATED"/>
    <property type="match status" value="1"/>
</dbReference>
<evidence type="ECO:0000313" key="6">
    <source>
        <dbReference type="Proteomes" id="UP000291343"/>
    </source>
</evidence>
<dbReference type="InParanoid" id="A0A482XFP0"/>
<dbReference type="AlphaFoldDB" id="A0A482XFP0"/>
<feature type="transmembrane region" description="Helical" evidence="1">
    <location>
        <begin position="499"/>
        <end position="518"/>
    </location>
</feature>
<dbReference type="InterPro" id="IPR004843">
    <property type="entry name" value="Calcineurin-like_PHP"/>
</dbReference>
<dbReference type="GO" id="GO:0016787">
    <property type="term" value="F:hydrolase activity"/>
    <property type="evidence" value="ECO:0007669"/>
    <property type="project" value="InterPro"/>
</dbReference>
<dbReference type="CDD" id="cd07401">
    <property type="entry name" value="MPP_TMEM62_N"/>
    <property type="match status" value="1"/>
</dbReference>
<dbReference type="Pfam" id="PF24394">
    <property type="entry name" value="TMEM62_C"/>
    <property type="match status" value="1"/>
</dbReference>
<evidence type="ECO:0000256" key="1">
    <source>
        <dbReference type="SAM" id="Phobius"/>
    </source>
</evidence>
<feature type="transmembrane region" description="Helical" evidence="1">
    <location>
        <begin position="591"/>
        <end position="612"/>
    </location>
</feature>
<name>A0A482XFP0_LAOST</name>
<dbReference type="InterPro" id="IPR029052">
    <property type="entry name" value="Metallo-depent_PP-like"/>
</dbReference>
<dbReference type="OrthoDB" id="27234at2759"/>
<evidence type="ECO:0000259" key="2">
    <source>
        <dbReference type="Pfam" id="PF00149"/>
    </source>
</evidence>
<keyword evidence="1" id="KW-0472">Membrane</keyword>
<evidence type="ECO:0000259" key="4">
    <source>
        <dbReference type="Pfam" id="PF24394"/>
    </source>
</evidence>
<dbReference type="STRING" id="195883.A0A482XFP0"/>
<feature type="domain" description="TMEM62 C-terminal" evidence="4">
    <location>
        <begin position="477"/>
        <end position="578"/>
    </location>
</feature>
<dbReference type="InterPro" id="IPR056229">
    <property type="entry name" value="Ig_TMM62"/>
</dbReference>
<evidence type="ECO:0000259" key="3">
    <source>
        <dbReference type="Pfam" id="PF24384"/>
    </source>
</evidence>
<accession>A0A482XFP0</accession>
<feature type="transmembrane region" description="Helical" evidence="1">
    <location>
        <begin position="443"/>
        <end position="462"/>
    </location>
</feature>
<proteinExistence type="predicted"/>
<feature type="domain" description="TMEM62 Ig-like" evidence="3">
    <location>
        <begin position="321"/>
        <end position="424"/>
    </location>
</feature>
<feature type="transmembrane region" description="Helical" evidence="1">
    <location>
        <begin position="547"/>
        <end position="570"/>
    </location>
</feature>
<keyword evidence="6" id="KW-1185">Reference proteome</keyword>
<protein>
    <submittedName>
        <fullName evidence="5">Uncharacterized protein</fullName>
    </submittedName>
</protein>
<gene>
    <name evidence="5" type="ORF">LSTR_LSTR002297</name>
</gene>
<dbReference type="Gene3D" id="3.60.21.10">
    <property type="match status" value="1"/>
</dbReference>
<dbReference type="InterPro" id="IPR041871">
    <property type="entry name" value="MPP_TMEM62"/>
</dbReference>
<keyword evidence="1" id="KW-0812">Transmembrane</keyword>
<dbReference type="EMBL" id="QKKF02010496">
    <property type="protein sequence ID" value="RZF44524.1"/>
    <property type="molecule type" value="Genomic_DNA"/>
</dbReference>
<reference evidence="5 6" key="1">
    <citation type="journal article" date="2017" name="Gigascience">
        <title>Genome sequence of the small brown planthopper, Laodelphax striatellus.</title>
        <authorList>
            <person name="Zhu J."/>
            <person name="Jiang F."/>
            <person name="Wang X."/>
            <person name="Yang P."/>
            <person name="Bao Y."/>
            <person name="Zhao W."/>
            <person name="Wang W."/>
            <person name="Lu H."/>
            <person name="Wang Q."/>
            <person name="Cui N."/>
            <person name="Li J."/>
            <person name="Chen X."/>
            <person name="Luo L."/>
            <person name="Yu J."/>
            <person name="Kang L."/>
            <person name="Cui F."/>
        </authorList>
    </citation>
    <scope>NUCLEOTIDE SEQUENCE [LARGE SCALE GENOMIC DNA]</scope>
    <source>
        <strain evidence="5">Lst14</strain>
    </source>
</reference>
<dbReference type="InterPro" id="IPR056230">
    <property type="entry name" value="TMEM62_C"/>
</dbReference>
<dbReference type="Pfam" id="PF00149">
    <property type="entry name" value="Metallophos"/>
    <property type="match status" value="1"/>
</dbReference>
<dbReference type="SUPFAM" id="SSF56300">
    <property type="entry name" value="Metallo-dependent phosphatases"/>
    <property type="match status" value="1"/>
</dbReference>
<dbReference type="Pfam" id="PF24384">
    <property type="entry name" value="Ig_TMM62"/>
    <property type="match status" value="1"/>
</dbReference>
<feature type="transmembrane region" description="Helical" evidence="1">
    <location>
        <begin position="618"/>
        <end position="638"/>
    </location>
</feature>
<sequence>MRFSKFGVIALFFILFISIFIAKVSNIITVNTDAWEKFFSKNKRIENYNDKIRMGSTMEHLIWFIQVSDLHISIFHDSSRISELQEFCDITVGVIKPTVVLASGDLTDAKQDNNIGSSQFEGEWIHYKRVLDKCKVTEKTVWLDVRGNHDNFNVRGPKAKENYFQNYSIQGPTNPHSYIHQVTTKDNDTYSFIALDACLEPGPRRPFNFMGVITGPEMEKVKAISQQAVGSNMTVWFGHYPTYCILSPSKGGGVRSVIGERGVAYLCGHLHTLGGAVPNMYTLQHAGFLELELADWKDNRMFRLAAIDHDTFSFVDIKHRDWPAILVTNPKHALFAAPGKEPLDRIERSSHIRILVFSLSTVIKVKVRIDKGEWEECNHLEAPLFTHPWQPEKYRHGLHHIEVYATDLDGRNKVVSQPFSLDGTRLSFGFMPRFILMCDINTLFHLLFGLTVAGCVLPLCVLRCAKKAILGNYLACPRFRVRFLQRLLRRWWIISNVDTFYYSFILYPLYIAVGPWAIGEIIENYFGVIFIWGTFVNQSYLPGSFTYVYGFVQLLLFQFPMMTDISFILDRRLHYKQTDSRKGIIGTIGQLCRMCPFIAIVLLQIIFTYCFWLEYGNASLLFGPLRSWSVIFCLWLYYKAKTVPEAELRDAAKTLYSSSPFTVTITACEGDGSNSTS</sequence>